<accession>A0A1Y5FI87</accession>
<keyword evidence="2" id="KW-0812">Transmembrane</keyword>
<dbReference type="EMBL" id="MAAO01000002">
    <property type="protein sequence ID" value="OUR99905.1"/>
    <property type="molecule type" value="Genomic_DNA"/>
</dbReference>
<keyword evidence="1" id="KW-0808">Transferase</keyword>
<dbReference type="Pfam" id="PF01648">
    <property type="entry name" value="ACPS"/>
    <property type="match status" value="1"/>
</dbReference>
<dbReference type="SUPFAM" id="SSF56214">
    <property type="entry name" value="4'-phosphopantetheinyl transferase"/>
    <property type="match status" value="1"/>
</dbReference>
<dbReference type="InterPro" id="IPR037143">
    <property type="entry name" value="4-PPantetheinyl_Trfase_dom_sf"/>
</dbReference>
<evidence type="ECO:0000259" key="3">
    <source>
        <dbReference type="Pfam" id="PF01648"/>
    </source>
</evidence>
<evidence type="ECO:0000313" key="5">
    <source>
        <dbReference type="Proteomes" id="UP000196531"/>
    </source>
</evidence>
<evidence type="ECO:0000256" key="1">
    <source>
        <dbReference type="ARBA" id="ARBA00022679"/>
    </source>
</evidence>
<feature type="transmembrane region" description="Helical" evidence="2">
    <location>
        <begin position="12"/>
        <end position="31"/>
    </location>
</feature>
<name>A0A1Y5FI87_9BACT</name>
<protein>
    <recommendedName>
        <fullName evidence="3">4'-phosphopantetheinyl transferase domain-containing protein</fullName>
    </recommendedName>
</protein>
<keyword evidence="2" id="KW-0472">Membrane</keyword>
<evidence type="ECO:0000313" key="4">
    <source>
        <dbReference type="EMBL" id="OUR99905.1"/>
    </source>
</evidence>
<comment type="caution">
    <text evidence="4">The sequence shown here is derived from an EMBL/GenBank/DDBJ whole genome shotgun (WGS) entry which is preliminary data.</text>
</comment>
<proteinExistence type="predicted"/>
<dbReference type="Proteomes" id="UP000196531">
    <property type="component" value="Unassembled WGS sequence"/>
</dbReference>
<keyword evidence="2" id="KW-1133">Transmembrane helix</keyword>
<dbReference type="AlphaFoldDB" id="A0A1Y5FI87"/>
<dbReference type="GO" id="GO:0000287">
    <property type="term" value="F:magnesium ion binding"/>
    <property type="evidence" value="ECO:0007669"/>
    <property type="project" value="InterPro"/>
</dbReference>
<sequence length="243" mass="27755">MQRTRVAKTKKRTLAITSCTSCGIIVNLSFIEPIYRKKMTLMQQEIDLYFSKITTVFLNTYEGIIPKAVLERYPSKKRASHHYTSRLALLEALQNCGLNQFENYSDLGIVNHHHMEEAKNALVSLSHTNEFAMAAATYCEEIKSIGVDLENCSREIKPGIEKFFINEEDEIKSTLHLWCIKEAAFKAISPLYKDDKQLVLKDIAVKSNGDFKLLLEPAIDGHWKLASKEQMLFTHALILKNSQ</sequence>
<organism evidence="4 5">
    <name type="scientific">Halobacteriovorax marinus</name>
    <dbReference type="NCBI Taxonomy" id="97084"/>
    <lineage>
        <taxon>Bacteria</taxon>
        <taxon>Pseudomonadati</taxon>
        <taxon>Bdellovibrionota</taxon>
        <taxon>Bacteriovoracia</taxon>
        <taxon>Bacteriovoracales</taxon>
        <taxon>Halobacteriovoraceae</taxon>
        <taxon>Halobacteriovorax</taxon>
    </lineage>
</organism>
<evidence type="ECO:0000256" key="2">
    <source>
        <dbReference type="SAM" id="Phobius"/>
    </source>
</evidence>
<dbReference type="InterPro" id="IPR008278">
    <property type="entry name" value="4-PPantetheinyl_Trfase_dom"/>
</dbReference>
<feature type="domain" description="4'-phosphopantetheinyl transferase" evidence="3">
    <location>
        <begin position="144"/>
        <end position="228"/>
    </location>
</feature>
<gene>
    <name evidence="4" type="ORF">A9Q84_02425</name>
</gene>
<dbReference type="GO" id="GO:0008897">
    <property type="term" value="F:holo-[acyl-carrier-protein] synthase activity"/>
    <property type="evidence" value="ECO:0007669"/>
    <property type="project" value="InterPro"/>
</dbReference>
<reference evidence="5" key="1">
    <citation type="journal article" date="2017" name="Proc. Natl. Acad. Sci. U.S.A.">
        <title>Simulation of Deepwater Horizon oil plume reveals substrate specialization within a complex community of hydrocarbon-degraders.</title>
        <authorList>
            <person name="Hu P."/>
            <person name="Dubinsky E.A."/>
            <person name="Probst A.J."/>
            <person name="Wang J."/>
            <person name="Sieber C.M.K."/>
            <person name="Tom L.M."/>
            <person name="Gardinali P."/>
            <person name="Banfield J.F."/>
            <person name="Atlas R.M."/>
            <person name="Andersen G.L."/>
        </authorList>
    </citation>
    <scope>NUCLEOTIDE SEQUENCE [LARGE SCALE GENOMIC DNA]</scope>
</reference>